<dbReference type="GO" id="GO:0003723">
    <property type="term" value="F:RNA binding"/>
    <property type="evidence" value="ECO:0007669"/>
    <property type="project" value="InterPro"/>
</dbReference>
<evidence type="ECO:0000256" key="3">
    <source>
        <dbReference type="SAM" id="MobiDB-lite"/>
    </source>
</evidence>
<feature type="region of interest" description="Disordered" evidence="3">
    <location>
        <begin position="896"/>
        <end position="1047"/>
    </location>
</feature>
<evidence type="ECO:0000256" key="1">
    <source>
        <dbReference type="ARBA" id="ARBA00007953"/>
    </source>
</evidence>
<feature type="region of interest" description="Disordered" evidence="3">
    <location>
        <begin position="327"/>
        <end position="510"/>
    </location>
</feature>
<dbReference type="EMBL" id="CDMZ01005887">
    <property type="protein sequence ID" value="CEM55551.1"/>
    <property type="molecule type" value="Genomic_DNA"/>
</dbReference>
<feature type="region of interest" description="Disordered" evidence="3">
    <location>
        <begin position="209"/>
        <end position="238"/>
    </location>
</feature>
<dbReference type="InterPro" id="IPR020103">
    <property type="entry name" value="PsdUridine_synth_cat_dom_sf"/>
</dbReference>
<feature type="compositionally biased region" description="Basic and acidic residues" evidence="3">
    <location>
        <begin position="939"/>
        <end position="975"/>
    </location>
</feature>
<feature type="compositionally biased region" description="Basic and acidic residues" evidence="3">
    <location>
        <begin position="218"/>
        <end position="238"/>
    </location>
</feature>
<dbReference type="VEuPathDB" id="CryptoDB:Cvel_2398"/>
<protein>
    <recommendedName>
        <fullName evidence="4">TRUD domain-containing protein</fullName>
    </recommendedName>
</protein>
<accession>A0A0G4IEI4</accession>
<feature type="compositionally biased region" description="Low complexity" evidence="3">
    <location>
        <begin position="119"/>
        <end position="129"/>
    </location>
</feature>
<feature type="compositionally biased region" description="Basic and acidic residues" evidence="3">
    <location>
        <begin position="445"/>
        <end position="475"/>
    </location>
</feature>
<dbReference type="InterPro" id="IPR001656">
    <property type="entry name" value="PsdUridine_synth_TruD"/>
</dbReference>
<feature type="compositionally biased region" description="Low complexity" evidence="3">
    <location>
        <begin position="409"/>
        <end position="436"/>
    </location>
</feature>
<evidence type="ECO:0000259" key="4">
    <source>
        <dbReference type="PROSITE" id="PS50984"/>
    </source>
</evidence>
<feature type="compositionally biased region" description="Basic and acidic residues" evidence="3">
    <location>
        <begin position="913"/>
        <end position="922"/>
    </location>
</feature>
<feature type="compositionally biased region" description="Basic and acidic residues" evidence="3">
    <location>
        <begin position="327"/>
        <end position="341"/>
    </location>
</feature>
<dbReference type="PROSITE" id="PS50984">
    <property type="entry name" value="TRUD"/>
    <property type="match status" value="1"/>
</dbReference>
<feature type="compositionally biased region" description="Basic and acidic residues" evidence="3">
    <location>
        <begin position="378"/>
        <end position="403"/>
    </location>
</feature>
<sequence>MSIRLSTVPFQRAAVAAVETAAAGRLNLLQASSAHRQRQKEGGGEGGETLLFAGEGVLHSMGIRSFTCTDTHGLPGRLCRRLQPRDFTVSECGPTDAPLVLTSLEDSLLSLPVSPPSPSSSSTDVLLSDRVPGTDLRGRGRGHLIPAVSFLVYRENLTMKEALSRLMDITQMPAAAFLHAGQRTWGPGVCVQRVFAVVSSTQRLAGLVDSLKRPRKGKKEEPAGDSSRGAKREGEGEREKGVLRCGNFQWAFISEDTLSDYRGEIVPPYAKGSGLGGGSRVHKPGGQRSRGGGALGRGDREKAKASKGSAEGFVTDDWLKKLFGEVQDGGKEKGGKTEKNEVASNLSEELSHHEDVAGGERERASSYLSLSEEEGADLPEKKNQDRRNENESEATERIHAKDEEEREALSPSLLSSFPSPPRSLSRASSSFSELPSEAQHSAGSSEEKGGTRMERPEEDREKGRATEEKEKEKGYKHGKRGSTASGTGKQADEKTLHRQSPSDPHPLTLSANKIQISLVLRGLSTSRSTDSRDRALWESRVRERLEELSERGYVNYFGRSSFEIPGLGSDSGGFESWELGASLLKGNWKHSMDLILSGLGGEEGEIFWPALEAFRSGDMRAAFRRLPSAVELDGLAEDLPRGGNWQNGHSGGSGEGLGKEARGSRRGWVREAVGIFTHTGDGAEALLRTPPALRHAAVKSVQRLLFNFAADMRIGQLADDGNVLVGDLVVDSVVSRGFPLGRVPLVEVRAVTESECVEGKFSLEEIVLPLPGAGAVYPQNVVQYTYKALLDRLGLSLNDLYNRKRHHSLRLTGSYRCPLVRPTDIMWDIRPCSLPHRPARAPARPRQFGCVPAPSAASVLLRETETEKSDDEILPPLSLSDLDRVLLRLQVQNQEDTLEEEGDKGKLVSGEPKGGEYSERKSHCGSPKPTETSEVTAGQKEREVTDSLREEDEKSQKGREGREPEESGEEWRDGDEQVSFHPLKQTGGEERETMQKTAGRARGRRARAQREKEEEEKAGLRLTSGVLSEDVNRETKEGAGSGSAKTESLALRLRVTVEGGNAEMFVRELLGRPLTEEEWGSEPD</sequence>
<dbReference type="AlphaFoldDB" id="A0A0G4IEI4"/>
<gene>
    <name evidence="5" type="ORF">Cvel_2398</name>
</gene>
<dbReference type="InterPro" id="IPR042214">
    <property type="entry name" value="TruD_catalytic"/>
</dbReference>
<dbReference type="Gene3D" id="3.30.2350.20">
    <property type="entry name" value="TruD, catalytic domain"/>
    <property type="match status" value="1"/>
</dbReference>
<evidence type="ECO:0000313" key="5">
    <source>
        <dbReference type="EMBL" id="CEM55551.1"/>
    </source>
</evidence>
<keyword evidence="2" id="KW-0413">Isomerase</keyword>
<feature type="compositionally biased region" description="Basic and acidic residues" evidence="3">
    <location>
        <begin position="1008"/>
        <end position="1019"/>
    </location>
</feature>
<dbReference type="GO" id="GO:0005634">
    <property type="term" value="C:nucleus"/>
    <property type="evidence" value="ECO:0007669"/>
    <property type="project" value="TreeGrafter"/>
</dbReference>
<comment type="similarity">
    <text evidence="1">Belongs to the pseudouridine synthase TruD family.</text>
</comment>
<dbReference type="PANTHER" id="PTHR13326:SF21">
    <property type="entry name" value="PSEUDOURIDYLATE SYNTHASE PUS7L"/>
    <property type="match status" value="1"/>
</dbReference>
<dbReference type="PANTHER" id="PTHR13326">
    <property type="entry name" value="TRNA PSEUDOURIDINE SYNTHASE D"/>
    <property type="match status" value="1"/>
</dbReference>
<dbReference type="SUPFAM" id="SSF55120">
    <property type="entry name" value="Pseudouridine synthase"/>
    <property type="match status" value="1"/>
</dbReference>
<dbReference type="InterPro" id="IPR011760">
    <property type="entry name" value="PsdUridine_synth_TruD_insert"/>
</dbReference>
<feature type="compositionally biased region" description="Basic and acidic residues" evidence="3">
    <location>
        <begin position="349"/>
        <end position="364"/>
    </location>
</feature>
<name>A0A0G4IEI4_9ALVE</name>
<feature type="domain" description="TRUD" evidence="4">
    <location>
        <begin position="552"/>
        <end position="821"/>
    </location>
</feature>
<feature type="region of interest" description="Disordered" evidence="3">
    <location>
        <begin position="111"/>
        <end position="133"/>
    </location>
</feature>
<dbReference type="GO" id="GO:0001522">
    <property type="term" value="P:pseudouridine synthesis"/>
    <property type="evidence" value="ECO:0007669"/>
    <property type="project" value="InterPro"/>
</dbReference>
<dbReference type="Pfam" id="PF01142">
    <property type="entry name" value="TruD"/>
    <property type="match status" value="1"/>
</dbReference>
<dbReference type="GO" id="GO:0009982">
    <property type="term" value="F:pseudouridine synthase activity"/>
    <property type="evidence" value="ECO:0007669"/>
    <property type="project" value="InterPro"/>
</dbReference>
<feature type="region of interest" description="Disordered" evidence="3">
    <location>
        <begin position="641"/>
        <end position="664"/>
    </location>
</feature>
<feature type="region of interest" description="Disordered" evidence="3">
    <location>
        <begin position="269"/>
        <end position="310"/>
    </location>
</feature>
<reference evidence="5" key="1">
    <citation type="submission" date="2014-11" db="EMBL/GenBank/DDBJ databases">
        <authorList>
            <person name="Otto D Thomas"/>
            <person name="Naeem Raeece"/>
        </authorList>
    </citation>
    <scope>NUCLEOTIDE SEQUENCE</scope>
</reference>
<proteinExistence type="inferred from homology"/>
<organism evidence="5">
    <name type="scientific">Chromera velia CCMP2878</name>
    <dbReference type="NCBI Taxonomy" id="1169474"/>
    <lineage>
        <taxon>Eukaryota</taxon>
        <taxon>Sar</taxon>
        <taxon>Alveolata</taxon>
        <taxon>Colpodellida</taxon>
        <taxon>Chromeraceae</taxon>
        <taxon>Chromera</taxon>
    </lineage>
</organism>
<evidence type="ECO:0000256" key="2">
    <source>
        <dbReference type="ARBA" id="ARBA00023235"/>
    </source>
</evidence>